<dbReference type="VEuPathDB" id="AmoebaDB:NAEGRDRAFT_50156"/>
<name>D2VJW6_NAEGR</name>
<dbReference type="InterPro" id="IPR050952">
    <property type="entry name" value="TRIM-NHL_E3_ligases"/>
</dbReference>
<gene>
    <name evidence="2" type="ORF">NAEGRDRAFT_50156</name>
</gene>
<reference evidence="2 3" key="1">
    <citation type="journal article" date="2010" name="Cell">
        <title>The genome of Naegleria gruberi illuminates early eukaryotic versatility.</title>
        <authorList>
            <person name="Fritz-Laylin L.K."/>
            <person name="Prochnik S.E."/>
            <person name="Ginger M.L."/>
            <person name="Dacks J.B."/>
            <person name="Carpenter M.L."/>
            <person name="Field M.C."/>
            <person name="Kuo A."/>
            <person name="Paredez A."/>
            <person name="Chapman J."/>
            <person name="Pham J."/>
            <person name="Shu S."/>
            <person name="Neupane R."/>
            <person name="Cipriano M."/>
            <person name="Mancuso J."/>
            <person name="Tu H."/>
            <person name="Salamov A."/>
            <person name="Lindquist E."/>
            <person name="Shapiro H."/>
            <person name="Lucas S."/>
            <person name="Grigoriev I.V."/>
            <person name="Cande W.Z."/>
            <person name="Fulton C."/>
            <person name="Rokhsar D.S."/>
            <person name="Dawson S.C."/>
        </authorList>
    </citation>
    <scope>NUCLEOTIDE SEQUENCE [LARGE SCALE GENOMIC DNA]</scope>
    <source>
        <strain evidence="2 3">NEG-M</strain>
    </source>
</reference>
<dbReference type="GO" id="GO:0008270">
    <property type="term" value="F:zinc ion binding"/>
    <property type="evidence" value="ECO:0007669"/>
    <property type="project" value="UniProtKB-KW"/>
</dbReference>
<proteinExistence type="predicted"/>
<feature type="region of interest" description="Disordered" evidence="1">
    <location>
        <begin position="66"/>
        <end position="100"/>
    </location>
</feature>
<dbReference type="Gene3D" id="2.120.10.30">
    <property type="entry name" value="TolB, C-terminal domain"/>
    <property type="match status" value="1"/>
</dbReference>
<dbReference type="InterPro" id="IPR011042">
    <property type="entry name" value="6-blade_b-propeller_TolB-like"/>
</dbReference>
<dbReference type="SUPFAM" id="SSF75011">
    <property type="entry name" value="3-carboxy-cis,cis-mucoante lactonizing enzyme"/>
    <property type="match status" value="1"/>
</dbReference>
<accession>D2VJW6</accession>
<keyword evidence="3" id="KW-1185">Reference proteome</keyword>
<dbReference type="InParanoid" id="D2VJW6"/>
<sequence>MMMNPSTHQEDLENSSPVIITLDNIPQHSTIEVQLQQKLGKQAPKEEIPFSYKFNLKQVIKLDRKGLEIPNDDDDDDEEAQEEEDEEEEEEFDERQVDLDEEAMYERHYSGPIEGGMPNCVTISHQFQCIIVGADGQLLFLDFNTKKFIKGIRLHSSFSDIAIEKDGYRGGEALIVSFTRHTVEKYDLESLFKSNETKPNIQPLWISGTKKTGDSGRGFTDEFNYNWPEMIAICYSNKYDSFRNEHDDKKLGNILFVCDKWNNRIKILNTFDGKQLKIFGEKGNSRELGSNIEFREPWGISLDNQDRIWVSQFAGHCVKRLENQVGQMVVDQCLGDSMIMYNPLGIFYDKLGNRLLIADSGECTISILDLESGNFMDSITNSSFRCVSDVCINYETGELYVTDQYSEQLFIYE</sequence>
<dbReference type="PANTHER" id="PTHR24104">
    <property type="entry name" value="E3 UBIQUITIN-PROTEIN LIGASE NHLRC1-RELATED"/>
    <property type="match status" value="1"/>
</dbReference>
<dbReference type="OrthoDB" id="273823at2759"/>
<organism evidence="3">
    <name type="scientific">Naegleria gruberi</name>
    <name type="common">Amoeba</name>
    <dbReference type="NCBI Taxonomy" id="5762"/>
    <lineage>
        <taxon>Eukaryota</taxon>
        <taxon>Discoba</taxon>
        <taxon>Heterolobosea</taxon>
        <taxon>Tetramitia</taxon>
        <taxon>Eutetramitia</taxon>
        <taxon>Vahlkampfiidae</taxon>
        <taxon>Naegleria</taxon>
    </lineage>
</organism>
<dbReference type="KEGG" id="ngr:NAEGRDRAFT_50156"/>
<dbReference type="RefSeq" id="XP_002675585.1">
    <property type="nucleotide sequence ID" value="XM_002675539.1"/>
</dbReference>
<dbReference type="PANTHER" id="PTHR24104:SF25">
    <property type="entry name" value="PROTEIN LIN-41"/>
    <property type="match status" value="1"/>
</dbReference>
<evidence type="ECO:0000313" key="2">
    <source>
        <dbReference type="EMBL" id="EFC42841.1"/>
    </source>
</evidence>
<dbReference type="Proteomes" id="UP000006671">
    <property type="component" value="Unassembled WGS sequence"/>
</dbReference>
<evidence type="ECO:0000256" key="1">
    <source>
        <dbReference type="SAM" id="MobiDB-lite"/>
    </source>
</evidence>
<dbReference type="EMBL" id="GG738877">
    <property type="protein sequence ID" value="EFC42841.1"/>
    <property type="molecule type" value="Genomic_DNA"/>
</dbReference>
<dbReference type="GeneID" id="8852850"/>
<feature type="compositionally biased region" description="Acidic residues" evidence="1">
    <location>
        <begin position="70"/>
        <end position="93"/>
    </location>
</feature>
<evidence type="ECO:0000313" key="3">
    <source>
        <dbReference type="Proteomes" id="UP000006671"/>
    </source>
</evidence>
<dbReference type="AlphaFoldDB" id="D2VJW6"/>
<protein>
    <submittedName>
        <fullName evidence="2">Predicted protein</fullName>
    </submittedName>
</protein>